<evidence type="ECO:0000256" key="1">
    <source>
        <dbReference type="ARBA" id="ARBA00000085"/>
    </source>
</evidence>
<keyword evidence="6" id="KW-0472">Membrane</keyword>
<dbReference type="InterPro" id="IPR003661">
    <property type="entry name" value="HisK_dim/P_dom"/>
</dbReference>
<evidence type="ECO:0000259" key="8">
    <source>
        <dbReference type="PROSITE" id="PS50110"/>
    </source>
</evidence>
<evidence type="ECO:0000259" key="7">
    <source>
        <dbReference type="PROSITE" id="PS50109"/>
    </source>
</evidence>
<proteinExistence type="predicted"/>
<keyword evidence="3 4" id="KW-0597">Phosphoprotein</keyword>
<evidence type="ECO:0000256" key="2">
    <source>
        <dbReference type="ARBA" id="ARBA00012438"/>
    </source>
</evidence>
<feature type="domain" description="Histidine kinase" evidence="7">
    <location>
        <begin position="422"/>
        <end position="642"/>
    </location>
</feature>
<dbReference type="SMART" id="SM00388">
    <property type="entry name" value="HisKA"/>
    <property type="match status" value="1"/>
</dbReference>
<dbReference type="CDD" id="cd16922">
    <property type="entry name" value="HATPase_EvgS-ArcB-TorS-like"/>
    <property type="match status" value="1"/>
</dbReference>
<dbReference type="InterPro" id="IPR004358">
    <property type="entry name" value="Sig_transdc_His_kin-like_C"/>
</dbReference>
<keyword evidence="6" id="KW-1133">Transmembrane helix</keyword>
<evidence type="ECO:0000256" key="4">
    <source>
        <dbReference type="PROSITE-ProRule" id="PRU00169"/>
    </source>
</evidence>
<evidence type="ECO:0000256" key="3">
    <source>
        <dbReference type="ARBA" id="ARBA00022553"/>
    </source>
</evidence>
<dbReference type="InterPro" id="IPR011006">
    <property type="entry name" value="CheY-like_superfamily"/>
</dbReference>
<dbReference type="Proteomes" id="UP001596162">
    <property type="component" value="Unassembled WGS sequence"/>
</dbReference>
<reference evidence="10" key="1">
    <citation type="journal article" date="2019" name="Int. J. Syst. Evol. Microbiol.">
        <title>The Global Catalogue of Microorganisms (GCM) 10K type strain sequencing project: providing services to taxonomists for standard genome sequencing and annotation.</title>
        <authorList>
            <consortium name="The Broad Institute Genomics Platform"/>
            <consortium name="The Broad Institute Genome Sequencing Center for Infectious Disease"/>
            <person name="Wu L."/>
            <person name="Ma J."/>
        </authorList>
    </citation>
    <scope>NUCLEOTIDE SEQUENCE [LARGE SCALE GENOMIC DNA]</scope>
    <source>
        <strain evidence="10">JCM 17978</strain>
    </source>
</reference>
<dbReference type="Gene3D" id="1.10.287.130">
    <property type="match status" value="1"/>
</dbReference>
<dbReference type="InterPro" id="IPR011990">
    <property type="entry name" value="TPR-like_helical_dom_sf"/>
</dbReference>
<dbReference type="SMART" id="SM00387">
    <property type="entry name" value="HATPase_c"/>
    <property type="match status" value="1"/>
</dbReference>
<dbReference type="EMBL" id="JBHSLA010000006">
    <property type="protein sequence ID" value="MFC5196465.1"/>
    <property type="molecule type" value="Genomic_DNA"/>
</dbReference>
<evidence type="ECO:0000313" key="10">
    <source>
        <dbReference type="Proteomes" id="UP001596162"/>
    </source>
</evidence>
<dbReference type="SUPFAM" id="SSF47384">
    <property type="entry name" value="Homodimeric domain of signal transducing histidine kinase"/>
    <property type="match status" value="1"/>
</dbReference>
<dbReference type="CDD" id="cd17546">
    <property type="entry name" value="REC_hyHK_CKI1_RcsC-like"/>
    <property type="match status" value="1"/>
</dbReference>
<feature type="transmembrane region" description="Helical" evidence="6">
    <location>
        <begin position="45"/>
        <end position="66"/>
    </location>
</feature>
<evidence type="ECO:0000313" key="9">
    <source>
        <dbReference type="EMBL" id="MFC5196465.1"/>
    </source>
</evidence>
<feature type="modified residue" description="4-aspartylphosphate" evidence="4">
    <location>
        <position position="714"/>
    </location>
</feature>
<dbReference type="Gene3D" id="1.25.40.10">
    <property type="entry name" value="Tetratricopeptide repeat domain"/>
    <property type="match status" value="1"/>
</dbReference>
<gene>
    <name evidence="9" type="ORF">ACFPH8_14080</name>
</gene>
<dbReference type="InterPro" id="IPR005467">
    <property type="entry name" value="His_kinase_dom"/>
</dbReference>
<dbReference type="InterPro" id="IPR001789">
    <property type="entry name" value="Sig_transdc_resp-reg_receiver"/>
</dbReference>
<dbReference type="InterPro" id="IPR036097">
    <property type="entry name" value="HisK_dim/P_sf"/>
</dbReference>
<organism evidence="9 10">
    <name type="scientific">Bizionia hallyeonensis</name>
    <dbReference type="NCBI Taxonomy" id="1123757"/>
    <lineage>
        <taxon>Bacteria</taxon>
        <taxon>Pseudomonadati</taxon>
        <taxon>Bacteroidota</taxon>
        <taxon>Flavobacteriia</taxon>
        <taxon>Flavobacteriales</taxon>
        <taxon>Flavobacteriaceae</taxon>
        <taxon>Bizionia</taxon>
    </lineage>
</organism>
<feature type="domain" description="Response regulatory" evidence="8">
    <location>
        <begin position="665"/>
        <end position="779"/>
    </location>
</feature>
<dbReference type="PROSITE" id="PS50109">
    <property type="entry name" value="HIS_KIN"/>
    <property type="match status" value="1"/>
</dbReference>
<dbReference type="PANTHER" id="PTHR45339">
    <property type="entry name" value="HYBRID SIGNAL TRANSDUCTION HISTIDINE KINASE J"/>
    <property type="match status" value="1"/>
</dbReference>
<evidence type="ECO:0000256" key="5">
    <source>
        <dbReference type="SAM" id="Coils"/>
    </source>
</evidence>
<dbReference type="SUPFAM" id="SSF52172">
    <property type="entry name" value="CheY-like"/>
    <property type="match status" value="1"/>
</dbReference>
<dbReference type="SMART" id="SM00448">
    <property type="entry name" value="REC"/>
    <property type="match status" value="1"/>
</dbReference>
<evidence type="ECO:0000256" key="6">
    <source>
        <dbReference type="SAM" id="Phobius"/>
    </source>
</evidence>
<dbReference type="PANTHER" id="PTHR45339:SF5">
    <property type="entry name" value="HISTIDINE KINASE"/>
    <property type="match status" value="1"/>
</dbReference>
<feature type="transmembrane region" description="Helical" evidence="6">
    <location>
        <begin position="362"/>
        <end position="382"/>
    </location>
</feature>
<keyword evidence="5" id="KW-0175">Coiled coil</keyword>
<comment type="catalytic activity">
    <reaction evidence="1">
        <text>ATP + protein L-histidine = ADP + protein N-phospho-L-histidine.</text>
        <dbReference type="EC" id="2.7.13.3"/>
    </reaction>
</comment>
<dbReference type="Gene3D" id="3.40.50.2300">
    <property type="match status" value="1"/>
</dbReference>
<keyword evidence="10" id="KW-1185">Reference proteome</keyword>
<keyword evidence="6" id="KW-0812">Transmembrane</keyword>
<comment type="caution">
    <text evidence="9">The sequence shown here is derived from an EMBL/GenBank/DDBJ whole genome shotgun (WGS) entry which is preliminary data.</text>
</comment>
<protein>
    <recommendedName>
        <fullName evidence="2">histidine kinase</fullName>
        <ecNumber evidence="2">2.7.13.3</ecNumber>
    </recommendedName>
</protein>
<dbReference type="Pfam" id="PF00072">
    <property type="entry name" value="Response_reg"/>
    <property type="match status" value="1"/>
</dbReference>
<dbReference type="PRINTS" id="PR00344">
    <property type="entry name" value="BCTRLSENSOR"/>
</dbReference>
<sequence>MEPKAAKYIFIFCLFLTEYLLLSDFNDVLSEKKLYFISPKLGLEMIPTTKNIFLIFSFIFNLSFSFGQELNNEKKGVDKEITRFIDSSRVFFNSSEYDKSLEKAKKALSLALKHNDNRQIAITYNLIGLNFSQVADDGNAIDYFNKSLIYATKIQNDTILSWVYSNLGNLYAFNKKDAETGIKYYLKAINHSENISKVEYLYNLVNLATTYISIESYEEAQALLLEIKPHLHEFKTESELKYYYYYLTGNYHEWHKFYALAEENYLKAYEICLQKAKNFPNSHELEIYKLLTGFYKKTNAIDKSEKFAHKSDSLQKVLQDLEQNENIRLLRQKIEKEEVKSRLVKVEAEKEIQDQKFNNLKLLSILVIVVFLATLLLLYYQFKLNKIRQITNEELTHANEALLVAKEKAEEATLLKTQFVSTISHELRTPLYGVIGITDIIETEHKELENSPHLKALKFSANYLLALVNDVLKVHKFEENRVVLDNNLFDIEEKLYTIKDSLMVIAKKHRNKIVVEVDSKIPQFVLGDSIRLSQIIINLVSNSLKFTTDGTVTITAKLESQEAHLVYICFTISDTGVGIPLEYQDKIFEKFVQINRKEDDYQGTGIGLSIVKNLVTLFKGTISLQSEENIGTSVEFTIPLAYEKDSQEKPINKTDNPLLDEFGLKVLLVEDNKINQMVTKKLLENNNYTCEIADDGFMALELLKNTTYDAILMDINMPKINGYETTKLIREQGIAIPIIALTAFEREEVYDTAIASGIDDIIAKPFDTRKLLQMIRKYSSES</sequence>
<feature type="coiled-coil region" evidence="5">
    <location>
        <begin position="304"/>
        <end position="356"/>
    </location>
</feature>
<dbReference type="SUPFAM" id="SSF55874">
    <property type="entry name" value="ATPase domain of HSP90 chaperone/DNA topoisomerase II/histidine kinase"/>
    <property type="match status" value="1"/>
</dbReference>
<dbReference type="Pfam" id="PF02518">
    <property type="entry name" value="HATPase_c"/>
    <property type="match status" value="1"/>
</dbReference>
<dbReference type="PROSITE" id="PS50110">
    <property type="entry name" value="RESPONSE_REGULATORY"/>
    <property type="match status" value="1"/>
</dbReference>
<dbReference type="SUPFAM" id="SSF48452">
    <property type="entry name" value="TPR-like"/>
    <property type="match status" value="1"/>
</dbReference>
<feature type="transmembrane region" description="Helical" evidence="6">
    <location>
        <begin position="7"/>
        <end position="25"/>
    </location>
</feature>
<dbReference type="RefSeq" id="WP_376861923.1">
    <property type="nucleotide sequence ID" value="NZ_JBHSLA010000006.1"/>
</dbReference>
<dbReference type="EC" id="2.7.13.3" evidence="2"/>
<dbReference type="InterPro" id="IPR003594">
    <property type="entry name" value="HATPase_dom"/>
</dbReference>
<dbReference type="InterPro" id="IPR036890">
    <property type="entry name" value="HATPase_C_sf"/>
</dbReference>
<dbReference type="CDD" id="cd00082">
    <property type="entry name" value="HisKA"/>
    <property type="match status" value="1"/>
</dbReference>
<name>A0ABW0CB58_9FLAO</name>
<accession>A0ABW0CB58</accession>
<dbReference type="Gene3D" id="3.30.565.10">
    <property type="entry name" value="Histidine kinase-like ATPase, C-terminal domain"/>
    <property type="match status" value="1"/>
</dbReference>
<dbReference type="Pfam" id="PF00512">
    <property type="entry name" value="HisKA"/>
    <property type="match status" value="1"/>
</dbReference>